<evidence type="ECO:0000256" key="1">
    <source>
        <dbReference type="SAM" id="Coils"/>
    </source>
</evidence>
<evidence type="ECO:0000313" key="4">
    <source>
        <dbReference type="Proteomes" id="UP001360953"/>
    </source>
</evidence>
<reference evidence="3 4" key="1">
    <citation type="submission" date="2024-04" db="EMBL/GenBank/DDBJ databases">
        <title>Phyllosticta paracitricarpa is synonymous to the EU quarantine fungus P. citricarpa based on phylogenomic analyses.</title>
        <authorList>
            <consortium name="Lawrence Berkeley National Laboratory"/>
            <person name="Van ingen-buijs V.A."/>
            <person name="Van westerhoven A.C."/>
            <person name="Haridas S."/>
            <person name="Skiadas P."/>
            <person name="Martin F."/>
            <person name="Groenewald J.Z."/>
            <person name="Crous P.W."/>
            <person name="Seidl M.F."/>
        </authorList>
    </citation>
    <scope>NUCLEOTIDE SEQUENCE [LARGE SCALE GENOMIC DNA]</scope>
    <source>
        <strain evidence="3 4">CPC 17464</strain>
    </source>
</reference>
<keyword evidence="4" id="KW-1185">Reference proteome</keyword>
<dbReference type="EMBL" id="JBBPEH010000011">
    <property type="protein sequence ID" value="KAK7531982.1"/>
    <property type="molecule type" value="Genomic_DNA"/>
</dbReference>
<feature type="coiled-coil region" evidence="1">
    <location>
        <begin position="305"/>
        <end position="339"/>
    </location>
</feature>
<comment type="caution">
    <text evidence="3">The sequence shown here is derived from an EMBL/GenBank/DDBJ whole genome shotgun (WGS) entry which is preliminary data.</text>
</comment>
<evidence type="ECO:0000256" key="2">
    <source>
        <dbReference type="SAM" id="MobiDB-lite"/>
    </source>
</evidence>
<gene>
    <name evidence="3" type="ORF">J3D65DRAFT_605961</name>
</gene>
<name>A0ABR1L9R9_9PEZI</name>
<feature type="compositionally biased region" description="Polar residues" evidence="2">
    <location>
        <begin position="388"/>
        <end position="402"/>
    </location>
</feature>
<dbReference type="GeneID" id="92031304"/>
<evidence type="ECO:0000313" key="3">
    <source>
        <dbReference type="EMBL" id="KAK7531982.1"/>
    </source>
</evidence>
<accession>A0ABR1L9R9</accession>
<feature type="region of interest" description="Disordered" evidence="2">
    <location>
        <begin position="58"/>
        <end position="94"/>
    </location>
</feature>
<feature type="region of interest" description="Disordered" evidence="2">
    <location>
        <begin position="388"/>
        <end position="411"/>
    </location>
</feature>
<organism evidence="3 4">
    <name type="scientific">Phyllosticta citribraziliensis</name>
    <dbReference type="NCBI Taxonomy" id="989973"/>
    <lineage>
        <taxon>Eukaryota</taxon>
        <taxon>Fungi</taxon>
        <taxon>Dikarya</taxon>
        <taxon>Ascomycota</taxon>
        <taxon>Pezizomycotina</taxon>
        <taxon>Dothideomycetes</taxon>
        <taxon>Dothideomycetes incertae sedis</taxon>
        <taxon>Botryosphaeriales</taxon>
        <taxon>Phyllostictaceae</taxon>
        <taxon>Phyllosticta</taxon>
    </lineage>
</organism>
<feature type="compositionally biased region" description="Low complexity" evidence="2">
    <location>
        <begin position="76"/>
        <end position="93"/>
    </location>
</feature>
<feature type="compositionally biased region" description="Basic and acidic residues" evidence="2">
    <location>
        <begin position="172"/>
        <end position="183"/>
    </location>
</feature>
<dbReference type="RefSeq" id="XP_066651652.1">
    <property type="nucleotide sequence ID" value="XM_066798398.1"/>
</dbReference>
<feature type="compositionally biased region" description="Polar residues" evidence="2">
    <location>
        <begin position="200"/>
        <end position="209"/>
    </location>
</feature>
<keyword evidence="1" id="KW-0175">Coiled coil</keyword>
<feature type="region of interest" description="Disordered" evidence="2">
    <location>
        <begin position="157"/>
        <end position="218"/>
    </location>
</feature>
<protein>
    <submittedName>
        <fullName evidence="3">Uncharacterized protein</fullName>
    </submittedName>
</protein>
<feature type="compositionally biased region" description="Polar residues" evidence="2">
    <location>
        <begin position="157"/>
        <end position="171"/>
    </location>
</feature>
<sequence>MFGCAGAQSHQTQNSSHSTITPSLLILPLSINQTAKLYSLSHENTTITTITQLHLLLPSGNDDHDEDEGTLGGSGLSSSNNGGNGAGPFNFAPQDMGPGAHSVLDSIAASRSRAASTLLWSPALANTVLRLASLAAPNNTSMYPTLPSFSAMSDTAGSYPVTSNAPNLTLDSENRQQRSDNQPHEAGPARDSGAMDISDNDSTPNASRRNSVDRDGLRMDVRKLAPRRRLAYPGYQISVHCLGQSLIMKRITRLSSKSKRTSPELPPGKKRKILVFAFARSLLLSGAAFLNTFNPQEHGPCITMFQDAQAALEDLAMRVKVLKQDKEILIRKIKSLVEDVSCLSGNAAFSAKQTFQHHIHQIVMAGGVLGSSSSSVTTWRAYTFGSTTTSNPFVPPSSTAEQNEPDGVGTM</sequence>
<proteinExistence type="predicted"/>
<dbReference type="Proteomes" id="UP001360953">
    <property type="component" value="Unassembled WGS sequence"/>
</dbReference>